<sequence length="367" mass="38418">MVLNTRPIALWALPVANLAGVARHTLDALTAGIPDWRAVVLCPPGPLVTRLQEAGVPVVAAAFGPDAGLRASIQTLRHTCATLRPALVHTHLAYADIVAALTPLDGAARVSTEHGIAADDLVYQGSRWRSQIMRRSHQARLRRADRLIAVSRATAGAMRANWHTDASITIIPNGFDPPTDSVNRPATDAPRVLSLSRLAPEKRIEALLQAFALVVREHPGAHLTVAGDGEFDGSLRALAGRLGISDRVDFPGFVDPSSALADCDVVAQLSVWENCSYTLLDAVGAGVGVVASPVGGNPEILPEQCLADPDAPAQVAAAIARQGGIPAQRPRLPPSWPTPAGMAAAIGEVYDGLDRPVSSGPRDAAKP</sequence>
<evidence type="ECO:0000313" key="5">
    <source>
        <dbReference type="Proteomes" id="UP000571817"/>
    </source>
</evidence>
<evidence type="ECO:0000313" key="4">
    <source>
        <dbReference type="EMBL" id="NYJ75162.1"/>
    </source>
</evidence>
<evidence type="ECO:0000256" key="2">
    <source>
        <dbReference type="ARBA" id="ARBA00022679"/>
    </source>
</evidence>
<dbReference type="GO" id="GO:0016757">
    <property type="term" value="F:glycosyltransferase activity"/>
    <property type="evidence" value="ECO:0007669"/>
    <property type="project" value="UniProtKB-KW"/>
</dbReference>
<dbReference type="RefSeq" id="WP_218883663.1">
    <property type="nucleotide sequence ID" value="NZ_JACCFW010000001.1"/>
</dbReference>
<keyword evidence="1" id="KW-0328">Glycosyltransferase</keyword>
<dbReference type="SUPFAM" id="SSF53756">
    <property type="entry name" value="UDP-Glycosyltransferase/glycogen phosphorylase"/>
    <property type="match status" value="1"/>
</dbReference>
<dbReference type="Pfam" id="PF13439">
    <property type="entry name" value="Glyco_transf_4"/>
    <property type="match status" value="1"/>
</dbReference>
<reference evidence="4 5" key="1">
    <citation type="submission" date="2020-07" db="EMBL/GenBank/DDBJ databases">
        <title>Sequencing the genomes of 1000 actinobacteria strains.</title>
        <authorList>
            <person name="Klenk H.-P."/>
        </authorList>
    </citation>
    <scope>NUCLEOTIDE SEQUENCE [LARGE SCALE GENOMIC DNA]</scope>
    <source>
        <strain evidence="4 5">DSM 29531</strain>
    </source>
</reference>
<feature type="domain" description="Glycosyltransferase subfamily 4-like N-terminal" evidence="3">
    <location>
        <begin position="20"/>
        <end position="177"/>
    </location>
</feature>
<keyword evidence="2 4" id="KW-0808">Transferase</keyword>
<name>A0A853DCT0_9MICO</name>
<proteinExistence type="predicted"/>
<accession>A0A853DCT0</accession>
<dbReference type="AlphaFoldDB" id="A0A853DCT0"/>
<dbReference type="PANTHER" id="PTHR12526:SF510">
    <property type="entry name" value="D-INOSITOL 3-PHOSPHATE GLYCOSYLTRANSFERASE"/>
    <property type="match status" value="1"/>
</dbReference>
<dbReference type="Proteomes" id="UP000571817">
    <property type="component" value="Unassembled WGS sequence"/>
</dbReference>
<evidence type="ECO:0000256" key="1">
    <source>
        <dbReference type="ARBA" id="ARBA00022676"/>
    </source>
</evidence>
<dbReference type="InterPro" id="IPR028098">
    <property type="entry name" value="Glyco_trans_4-like_N"/>
</dbReference>
<protein>
    <submittedName>
        <fullName evidence="4">Glycosyltransferase involved in cell wall biosynthesis</fullName>
    </submittedName>
</protein>
<organism evidence="4 5">
    <name type="scientific">Allobranchiibius huperziae</name>
    <dbReference type="NCBI Taxonomy" id="1874116"/>
    <lineage>
        <taxon>Bacteria</taxon>
        <taxon>Bacillati</taxon>
        <taxon>Actinomycetota</taxon>
        <taxon>Actinomycetes</taxon>
        <taxon>Micrococcales</taxon>
        <taxon>Dermacoccaceae</taxon>
        <taxon>Allobranchiibius</taxon>
    </lineage>
</organism>
<dbReference type="Pfam" id="PF13692">
    <property type="entry name" value="Glyco_trans_1_4"/>
    <property type="match status" value="1"/>
</dbReference>
<gene>
    <name evidence="4" type="ORF">HNR15_002125</name>
</gene>
<keyword evidence="5" id="KW-1185">Reference proteome</keyword>
<dbReference type="Gene3D" id="3.40.50.2000">
    <property type="entry name" value="Glycogen Phosphorylase B"/>
    <property type="match status" value="2"/>
</dbReference>
<dbReference type="EMBL" id="JACCFW010000001">
    <property type="protein sequence ID" value="NYJ75162.1"/>
    <property type="molecule type" value="Genomic_DNA"/>
</dbReference>
<comment type="caution">
    <text evidence="4">The sequence shown here is derived from an EMBL/GenBank/DDBJ whole genome shotgun (WGS) entry which is preliminary data.</text>
</comment>
<dbReference type="PANTHER" id="PTHR12526">
    <property type="entry name" value="GLYCOSYLTRANSFERASE"/>
    <property type="match status" value="1"/>
</dbReference>
<evidence type="ECO:0000259" key="3">
    <source>
        <dbReference type="Pfam" id="PF13439"/>
    </source>
</evidence>